<evidence type="ECO:0000313" key="2">
    <source>
        <dbReference type="Proteomes" id="UP001374584"/>
    </source>
</evidence>
<gene>
    <name evidence="1" type="ORF">VNO80_10471</name>
</gene>
<dbReference type="Proteomes" id="UP001374584">
    <property type="component" value="Unassembled WGS sequence"/>
</dbReference>
<proteinExistence type="predicted"/>
<protein>
    <submittedName>
        <fullName evidence="1">Uncharacterized protein</fullName>
    </submittedName>
</protein>
<evidence type="ECO:0000313" key="1">
    <source>
        <dbReference type="EMBL" id="KAK7368445.1"/>
    </source>
</evidence>
<reference evidence="1 2" key="1">
    <citation type="submission" date="2024-01" db="EMBL/GenBank/DDBJ databases">
        <title>The genomes of 5 underutilized Papilionoideae crops provide insights into root nodulation and disease resistanc.</title>
        <authorList>
            <person name="Jiang F."/>
        </authorList>
    </citation>
    <scope>NUCLEOTIDE SEQUENCE [LARGE SCALE GENOMIC DNA]</scope>
    <source>
        <strain evidence="1">JINMINGXINNONG_FW02</strain>
        <tissue evidence="1">Leaves</tissue>
    </source>
</reference>
<dbReference type="AlphaFoldDB" id="A0AAN9N874"/>
<dbReference type="EMBL" id="JAYMYR010000004">
    <property type="protein sequence ID" value="KAK7368445.1"/>
    <property type="molecule type" value="Genomic_DNA"/>
</dbReference>
<organism evidence="1 2">
    <name type="scientific">Phaseolus coccineus</name>
    <name type="common">Scarlet runner bean</name>
    <name type="synonym">Phaseolus multiflorus</name>
    <dbReference type="NCBI Taxonomy" id="3886"/>
    <lineage>
        <taxon>Eukaryota</taxon>
        <taxon>Viridiplantae</taxon>
        <taxon>Streptophyta</taxon>
        <taxon>Embryophyta</taxon>
        <taxon>Tracheophyta</taxon>
        <taxon>Spermatophyta</taxon>
        <taxon>Magnoliopsida</taxon>
        <taxon>eudicotyledons</taxon>
        <taxon>Gunneridae</taxon>
        <taxon>Pentapetalae</taxon>
        <taxon>rosids</taxon>
        <taxon>fabids</taxon>
        <taxon>Fabales</taxon>
        <taxon>Fabaceae</taxon>
        <taxon>Papilionoideae</taxon>
        <taxon>50 kb inversion clade</taxon>
        <taxon>NPAAA clade</taxon>
        <taxon>indigoferoid/millettioid clade</taxon>
        <taxon>Phaseoleae</taxon>
        <taxon>Phaseolus</taxon>
    </lineage>
</organism>
<accession>A0AAN9N874</accession>
<name>A0AAN9N874_PHACN</name>
<comment type="caution">
    <text evidence="1">The sequence shown here is derived from an EMBL/GenBank/DDBJ whole genome shotgun (WGS) entry which is preliminary data.</text>
</comment>
<sequence length="100" mass="11558">MASPFSSSSKTHPPFNFATWEREARLANDDEARLANDDFCRRKVKLEALKEGAEKALKFLLSETPEQTPPPQPNHDLLEKRILEKTQEIISRALFIERHK</sequence>
<keyword evidence="2" id="KW-1185">Reference proteome</keyword>